<keyword evidence="6" id="KW-0677">Repeat</keyword>
<evidence type="ECO:0000256" key="1">
    <source>
        <dbReference type="ARBA" id="ARBA00001947"/>
    </source>
</evidence>
<evidence type="ECO:0000256" key="2">
    <source>
        <dbReference type="ARBA" id="ARBA00004126"/>
    </source>
</evidence>
<feature type="domain" description="RanBP2-type" evidence="22">
    <location>
        <begin position="316"/>
        <end position="345"/>
    </location>
</feature>
<organism evidence="23 24">
    <name type="scientific">Pyrocoelia pectoralis</name>
    <dbReference type="NCBI Taxonomy" id="417401"/>
    <lineage>
        <taxon>Eukaryota</taxon>
        <taxon>Metazoa</taxon>
        <taxon>Ecdysozoa</taxon>
        <taxon>Arthropoda</taxon>
        <taxon>Hexapoda</taxon>
        <taxon>Insecta</taxon>
        <taxon>Pterygota</taxon>
        <taxon>Neoptera</taxon>
        <taxon>Endopterygota</taxon>
        <taxon>Coleoptera</taxon>
        <taxon>Polyphaga</taxon>
        <taxon>Elateriformia</taxon>
        <taxon>Elateroidea</taxon>
        <taxon>Lampyridae</taxon>
        <taxon>Lampyrinae</taxon>
        <taxon>Pyrocoelia</taxon>
    </lineage>
</organism>
<evidence type="ECO:0000256" key="8">
    <source>
        <dbReference type="ARBA" id="ARBA00022816"/>
    </source>
</evidence>
<keyword evidence="14" id="KW-0472">Membrane</keyword>
<feature type="domain" description="RanBP2-type" evidence="22">
    <location>
        <begin position="217"/>
        <end position="246"/>
    </location>
</feature>
<proteinExistence type="inferred from homology"/>
<dbReference type="Proteomes" id="UP001329430">
    <property type="component" value="Chromosome 6"/>
</dbReference>
<evidence type="ECO:0000256" key="9">
    <source>
        <dbReference type="ARBA" id="ARBA00022833"/>
    </source>
</evidence>
<sequence length="984" mass="105159">MKLKERLQDSTVAVRQIATTSKSVLNRDDYRIRSKEEDTPKHTNKVKNKLMATRQKVDNQQVEEVKLPEVPLPITTLPKFDFSLPAPPSNAKQPLITVACNEFPKPINPTPAVKKPEATNAKDNETQFEFSNPLILADNLKSIIAINDFKFSDPVFNQKEKNIPDINLNFKTSTPEAFTLKRKNPDLPPVTFKISKGNMEEIFNKPTKESLDKFKPAADLWECSVCLIRNAPEKLKCAACETAKPDLKSVKSTNIPKVTQSFGEQFKPPSSTWECPTCLIRNKDEILKCVACETVKPGCKSTIPSGSGFGDVYKKKENEWECSVCMIRNKEGKTVCEACETPKPGEKVDGGQLQKKTDVAIFNFGIFPKTKSETKTTGNETVQTSTVSLTNTTSIATASSTIPVFSFGIPKTQTLTTKEKVVEPVLSLPKVDDSKLSLKPTEETTKPPVSSSSFTFGIPAKSSITNTVVANPVQHEANPIQPQISKPIVLSTSSSAFKFQSPTSTPSLKRTATDSEAATVESKKLSSSITFQPPTVNSLPAPPPIRSIQSPDKPLFNIVKPAISQAPTTTSSFIFTPLPPTQVAPAATTASANLFSFAAKTTSQSVFGNTVTTTQSAVFKFAQAEQATSNQPAFAVTEKQSTLPLFGPPSSNSMFGSTKSAFEVPPPPQPFGSVASGVFGSEPKPAIAFTTDSPKSQSVFGTESKPSMFGAEQKIATGFASEQSAPGFGTDQKAAAPFGSTTEQKPSIFGSDQKAQSMFGTDQKALPTFASTDAKPFTFGTAASSNETSSKPLFSFGAKSSEPSKPFSFGPTPTQTAGGFNFNSSASPAFNFNAPKVDNTLPFQTVPTASNMFNAPPVQAPPLQNGGFNFGTPTNASSSNKTGFNFGTTNQFAPAAPAPTSTAPTSTGFWGMGSNTNANPAPPVAGGFSFGQTAPPSQTPSFNANMKPNFNFTAGNMLTGFSATAESSPVPPRRRLKAVRRNPR</sequence>
<dbReference type="InterPro" id="IPR026054">
    <property type="entry name" value="Nucleoporin"/>
</dbReference>
<dbReference type="PANTHER" id="PTHR23193:SF23">
    <property type="entry name" value="NUCLEAR PORE COMPLEX PROTEIN NUP153"/>
    <property type="match status" value="1"/>
</dbReference>
<keyword evidence="7 20" id="KW-0863">Zinc-finger</keyword>
<evidence type="ECO:0000256" key="7">
    <source>
        <dbReference type="ARBA" id="ARBA00022771"/>
    </source>
</evidence>
<dbReference type="SUPFAM" id="SSF90209">
    <property type="entry name" value="Ran binding protein zinc finger-like"/>
    <property type="match status" value="3"/>
</dbReference>
<evidence type="ECO:0000313" key="23">
    <source>
        <dbReference type="EMBL" id="KAK5642908.1"/>
    </source>
</evidence>
<evidence type="ECO:0000256" key="21">
    <source>
        <dbReference type="SAM" id="MobiDB-lite"/>
    </source>
</evidence>
<dbReference type="EMBL" id="JAVRBK010000006">
    <property type="protein sequence ID" value="KAK5642908.1"/>
    <property type="molecule type" value="Genomic_DNA"/>
</dbReference>
<accession>A0AAN7ZKP7</accession>
<dbReference type="GO" id="GO:0008270">
    <property type="term" value="F:zinc ion binding"/>
    <property type="evidence" value="ECO:0007669"/>
    <property type="project" value="UniProtKB-KW"/>
</dbReference>
<dbReference type="FunFam" id="4.10.1060.10:FF:000001">
    <property type="entry name" value="Nuclear pore complex protein Nup153"/>
    <property type="match status" value="3"/>
</dbReference>
<reference evidence="23 24" key="1">
    <citation type="journal article" date="2024" name="Insects">
        <title>An Improved Chromosome-Level Genome Assembly of the Firefly Pyrocoelia pectoralis.</title>
        <authorList>
            <person name="Fu X."/>
            <person name="Meyer-Rochow V.B."/>
            <person name="Ballantyne L."/>
            <person name="Zhu X."/>
        </authorList>
    </citation>
    <scope>NUCLEOTIDE SEQUENCE [LARGE SCALE GENOMIC DNA]</scope>
    <source>
        <strain evidence="23">XCY_ONT2</strain>
    </source>
</reference>
<keyword evidence="13" id="KW-0906">Nuclear pore complex</keyword>
<dbReference type="GO" id="GO:0031965">
    <property type="term" value="C:nuclear membrane"/>
    <property type="evidence" value="ECO:0007669"/>
    <property type="project" value="UniProtKB-SubCell"/>
</dbReference>
<dbReference type="Gene3D" id="4.10.1060.10">
    <property type="entry name" value="Zinc finger, RanBP2-type"/>
    <property type="match status" value="3"/>
</dbReference>
<keyword evidence="5" id="KW-0479">Metal-binding</keyword>
<evidence type="ECO:0000256" key="15">
    <source>
        <dbReference type="ARBA" id="ARBA00023242"/>
    </source>
</evidence>
<evidence type="ECO:0000256" key="16">
    <source>
        <dbReference type="ARBA" id="ARBA00060842"/>
    </source>
</evidence>
<evidence type="ECO:0000313" key="24">
    <source>
        <dbReference type="Proteomes" id="UP001329430"/>
    </source>
</evidence>
<dbReference type="PROSITE" id="PS01358">
    <property type="entry name" value="ZF_RANBP2_1"/>
    <property type="match status" value="3"/>
</dbReference>
<evidence type="ECO:0000256" key="18">
    <source>
        <dbReference type="ARBA" id="ARBA00078197"/>
    </source>
</evidence>
<dbReference type="GO" id="GO:0006606">
    <property type="term" value="P:protein import into nucleus"/>
    <property type="evidence" value="ECO:0007669"/>
    <property type="project" value="TreeGrafter"/>
</dbReference>
<comment type="similarity">
    <text evidence="16">Belongs to the NUP153 family.</text>
</comment>
<keyword evidence="8" id="KW-0509">mRNA transport</keyword>
<protein>
    <recommendedName>
        <fullName evidence="17">Nuclear pore complex protein Nup153</fullName>
    </recommendedName>
    <alternativeName>
        <fullName evidence="19">153 kDa nucleoporin</fullName>
    </alternativeName>
    <alternativeName>
        <fullName evidence="18">Nucleoporin Nup153</fullName>
    </alternativeName>
</protein>
<evidence type="ECO:0000256" key="20">
    <source>
        <dbReference type="PROSITE-ProRule" id="PRU00322"/>
    </source>
</evidence>
<comment type="caution">
    <text evidence="23">The sequence shown here is derived from an EMBL/GenBank/DDBJ whole genome shotgun (WGS) entry which is preliminary data.</text>
</comment>
<evidence type="ECO:0000256" key="17">
    <source>
        <dbReference type="ARBA" id="ARBA00068609"/>
    </source>
</evidence>
<keyword evidence="10" id="KW-0653">Protein transport</keyword>
<keyword evidence="24" id="KW-1185">Reference proteome</keyword>
<evidence type="ECO:0000256" key="5">
    <source>
        <dbReference type="ARBA" id="ARBA00022723"/>
    </source>
</evidence>
<evidence type="ECO:0000256" key="14">
    <source>
        <dbReference type="ARBA" id="ARBA00023136"/>
    </source>
</evidence>
<dbReference type="GO" id="GO:0006405">
    <property type="term" value="P:RNA export from nucleus"/>
    <property type="evidence" value="ECO:0007669"/>
    <property type="project" value="TreeGrafter"/>
</dbReference>
<dbReference type="GO" id="GO:0017056">
    <property type="term" value="F:structural constituent of nuclear pore"/>
    <property type="evidence" value="ECO:0007669"/>
    <property type="project" value="TreeGrafter"/>
</dbReference>
<dbReference type="SMART" id="SM00547">
    <property type="entry name" value="ZnF_RBZ"/>
    <property type="match status" value="3"/>
</dbReference>
<feature type="compositionally biased region" description="Basic residues" evidence="21">
    <location>
        <begin position="972"/>
        <end position="984"/>
    </location>
</feature>
<dbReference type="GO" id="GO:0005643">
    <property type="term" value="C:nuclear pore"/>
    <property type="evidence" value="ECO:0007669"/>
    <property type="project" value="UniProtKB-SubCell"/>
</dbReference>
<evidence type="ECO:0000256" key="19">
    <source>
        <dbReference type="ARBA" id="ARBA00079437"/>
    </source>
</evidence>
<dbReference type="AlphaFoldDB" id="A0AAN7ZKP7"/>
<feature type="region of interest" description="Disordered" evidence="21">
    <location>
        <begin position="962"/>
        <end position="984"/>
    </location>
</feature>
<keyword evidence="11" id="KW-0811">Translocation</keyword>
<dbReference type="Pfam" id="PF00641">
    <property type="entry name" value="Zn_ribbon_RanBP"/>
    <property type="match status" value="3"/>
</dbReference>
<feature type="domain" description="RanBP2-type" evidence="22">
    <location>
        <begin position="269"/>
        <end position="298"/>
    </location>
</feature>
<evidence type="ECO:0000256" key="3">
    <source>
        <dbReference type="ARBA" id="ARBA00004567"/>
    </source>
</evidence>
<keyword evidence="4" id="KW-0813">Transport</keyword>
<dbReference type="InterPro" id="IPR001876">
    <property type="entry name" value="Znf_RanBP2"/>
</dbReference>
<keyword evidence="9" id="KW-0862">Zinc</keyword>
<comment type="subcellular location">
    <subcellularLocation>
        <location evidence="2">Nucleus membrane</location>
    </subcellularLocation>
    <subcellularLocation>
        <location evidence="3">Nucleus</location>
        <location evidence="3">Nuclear pore complex</location>
    </subcellularLocation>
</comment>
<evidence type="ECO:0000256" key="10">
    <source>
        <dbReference type="ARBA" id="ARBA00022927"/>
    </source>
</evidence>
<comment type="cofactor">
    <cofactor evidence="1">
        <name>Zn(2+)</name>
        <dbReference type="ChEBI" id="CHEBI:29105"/>
    </cofactor>
</comment>
<dbReference type="InterPro" id="IPR036443">
    <property type="entry name" value="Znf_RanBP2_sf"/>
</dbReference>
<evidence type="ECO:0000256" key="12">
    <source>
        <dbReference type="ARBA" id="ARBA00023125"/>
    </source>
</evidence>
<gene>
    <name evidence="23" type="ORF">RI129_009075</name>
</gene>
<dbReference type="GO" id="GO:0003677">
    <property type="term" value="F:DNA binding"/>
    <property type="evidence" value="ECO:0007669"/>
    <property type="project" value="UniProtKB-KW"/>
</dbReference>
<evidence type="ECO:0000256" key="13">
    <source>
        <dbReference type="ARBA" id="ARBA00023132"/>
    </source>
</evidence>
<name>A0AAN7ZKP7_9COLE</name>
<evidence type="ECO:0000256" key="6">
    <source>
        <dbReference type="ARBA" id="ARBA00022737"/>
    </source>
</evidence>
<evidence type="ECO:0000256" key="11">
    <source>
        <dbReference type="ARBA" id="ARBA00023010"/>
    </source>
</evidence>
<dbReference type="GO" id="GO:0008139">
    <property type="term" value="F:nuclear localization sequence binding"/>
    <property type="evidence" value="ECO:0007669"/>
    <property type="project" value="TreeGrafter"/>
</dbReference>
<dbReference type="PANTHER" id="PTHR23193">
    <property type="entry name" value="NUCLEAR PORE COMPLEX PROTEIN NUP"/>
    <property type="match status" value="1"/>
</dbReference>
<keyword evidence="15" id="KW-0539">Nucleus</keyword>
<evidence type="ECO:0000256" key="4">
    <source>
        <dbReference type="ARBA" id="ARBA00022448"/>
    </source>
</evidence>
<evidence type="ECO:0000259" key="22">
    <source>
        <dbReference type="PROSITE" id="PS50199"/>
    </source>
</evidence>
<dbReference type="PROSITE" id="PS50199">
    <property type="entry name" value="ZF_RANBP2_2"/>
    <property type="match status" value="3"/>
</dbReference>
<keyword evidence="12" id="KW-0238">DNA-binding</keyword>
<dbReference type="GO" id="GO:0051028">
    <property type="term" value="P:mRNA transport"/>
    <property type="evidence" value="ECO:0007669"/>
    <property type="project" value="UniProtKB-KW"/>
</dbReference>